<dbReference type="RefSeq" id="XP_030986562.1">
    <property type="nucleotide sequence ID" value="XM_031120099.1"/>
</dbReference>
<dbReference type="SUPFAM" id="SSF51735">
    <property type="entry name" value="NAD(P)-binding Rossmann-fold domains"/>
    <property type="match status" value="1"/>
</dbReference>
<reference evidence="2" key="2">
    <citation type="submission" date="2019-10" db="EMBL/GenBank/DDBJ databases">
        <authorList>
            <consortium name="NCBI Genome Project"/>
        </authorList>
    </citation>
    <scope>NUCLEOTIDE SEQUENCE</scope>
    <source>
        <strain evidence="2">NI907</strain>
    </source>
</reference>
<feature type="non-terminal residue" evidence="2">
    <location>
        <position position="73"/>
    </location>
</feature>
<evidence type="ECO:0000313" key="1">
    <source>
        <dbReference type="Proteomes" id="UP000515153"/>
    </source>
</evidence>
<gene>
    <name evidence="2" type="ORF">PgNI_00014</name>
</gene>
<keyword evidence="1" id="KW-1185">Reference proteome</keyword>
<dbReference type="InterPro" id="IPR036291">
    <property type="entry name" value="NAD(P)-bd_dom_sf"/>
</dbReference>
<accession>A0A6P8BHE3</accession>
<name>A0A6P8BHE3_PYRGI</name>
<protein>
    <submittedName>
        <fullName evidence="2">Uncharacterized protein</fullName>
    </submittedName>
</protein>
<dbReference type="PRINTS" id="PR00081">
    <property type="entry name" value="GDHRDH"/>
</dbReference>
<dbReference type="GeneID" id="41955013"/>
<dbReference type="KEGG" id="pgri:PgNI_00014"/>
<evidence type="ECO:0000313" key="2">
    <source>
        <dbReference type="RefSeq" id="XP_030986562.1"/>
    </source>
</evidence>
<dbReference type="Pfam" id="PF13561">
    <property type="entry name" value="adh_short_C2"/>
    <property type="match status" value="1"/>
</dbReference>
<organism evidence="1 2">
    <name type="scientific">Pyricularia grisea</name>
    <name type="common">Crabgrass-specific blast fungus</name>
    <name type="synonym">Magnaporthe grisea</name>
    <dbReference type="NCBI Taxonomy" id="148305"/>
    <lineage>
        <taxon>Eukaryota</taxon>
        <taxon>Fungi</taxon>
        <taxon>Dikarya</taxon>
        <taxon>Ascomycota</taxon>
        <taxon>Pezizomycotina</taxon>
        <taxon>Sordariomycetes</taxon>
        <taxon>Sordariomycetidae</taxon>
        <taxon>Magnaporthales</taxon>
        <taxon>Pyriculariaceae</taxon>
        <taxon>Pyricularia</taxon>
    </lineage>
</organism>
<proteinExistence type="predicted"/>
<dbReference type="Proteomes" id="UP000515153">
    <property type="component" value="Unplaced"/>
</dbReference>
<reference evidence="2" key="1">
    <citation type="journal article" date="2019" name="Mol. Biol. Evol.">
        <title>Blast fungal genomes show frequent chromosomal changes, gene gains and losses, and effector gene turnover.</title>
        <authorList>
            <person name="Gomez Luciano L.B."/>
            <person name="Jason Tsai I."/>
            <person name="Chuma I."/>
            <person name="Tosa Y."/>
            <person name="Chen Y.H."/>
            <person name="Li J.Y."/>
            <person name="Li M.Y."/>
            <person name="Jade Lu M.Y."/>
            <person name="Nakayashiki H."/>
            <person name="Li W.H."/>
        </authorList>
    </citation>
    <scope>NUCLEOTIDE SEQUENCE</scope>
    <source>
        <strain evidence="2">NI907</strain>
    </source>
</reference>
<reference evidence="2" key="3">
    <citation type="submission" date="2025-08" db="UniProtKB">
        <authorList>
            <consortium name="RefSeq"/>
        </authorList>
    </citation>
    <scope>IDENTIFICATION</scope>
    <source>
        <strain evidence="2">NI907</strain>
    </source>
</reference>
<dbReference type="AlphaFoldDB" id="A0A6P8BHE3"/>
<dbReference type="Gene3D" id="3.40.50.720">
    <property type="entry name" value="NAD(P)-binding Rossmann-like Domain"/>
    <property type="match status" value="1"/>
</dbReference>
<sequence>MERTTVNSVAVGITQTDLESSMPDSPEIRLYLDAKKNACSVERRLGRVDDIANIVTFVASERSRWISGSVICA</sequence>
<dbReference type="InterPro" id="IPR002347">
    <property type="entry name" value="SDR_fam"/>
</dbReference>